<evidence type="ECO:0000313" key="3">
    <source>
        <dbReference type="EMBL" id="KAK9496597.1"/>
    </source>
</evidence>
<protein>
    <submittedName>
        <fullName evidence="3">Uncharacterized protein</fullName>
    </submittedName>
</protein>
<reference evidence="3 4" key="1">
    <citation type="submission" date="2022-12" db="EMBL/GenBank/DDBJ databases">
        <title>Chromosome-level genome assembly of true bugs.</title>
        <authorList>
            <person name="Ma L."/>
            <person name="Li H."/>
        </authorList>
    </citation>
    <scope>NUCLEOTIDE SEQUENCE [LARGE SCALE GENOMIC DNA]</scope>
    <source>
        <strain evidence="3">Lab_2022b</strain>
    </source>
</reference>
<evidence type="ECO:0000313" key="4">
    <source>
        <dbReference type="Proteomes" id="UP001461498"/>
    </source>
</evidence>
<organism evidence="3 4">
    <name type="scientific">Rhynocoris fuscipes</name>
    <dbReference type="NCBI Taxonomy" id="488301"/>
    <lineage>
        <taxon>Eukaryota</taxon>
        <taxon>Metazoa</taxon>
        <taxon>Ecdysozoa</taxon>
        <taxon>Arthropoda</taxon>
        <taxon>Hexapoda</taxon>
        <taxon>Insecta</taxon>
        <taxon>Pterygota</taxon>
        <taxon>Neoptera</taxon>
        <taxon>Paraneoptera</taxon>
        <taxon>Hemiptera</taxon>
        <taxon>Heteroptera</taxon>
        <taxon>Panheteroptera</taxon>
        <taxon>Cimicomorpha</taxon>
        <taxon>Reduviidae</taxon>
        <taxon>Harpactorinae</taxon>
        <taxon>Harpactorini</taxon>
        <taxon>Rhynocoris</taxon>
    </lineage>
</organism>
<evidence type="ECO:0000256" key="1">
    <source>
        <dbReference type="SAM" id="Coils"/>
    </source>
</evidence>
<feature type="coiled-coil region" evidence="1">
    <location>
        <begin position="561"/>
        <end position="588"/>
    </location>
</feature>
<dbReference type="Proteomes" id="UP001461498">
    <property type="component" value="Unassembled WGS sequence"/>
</dbReference>
<keyword evidence="4" id="KW-1185">Reference proteome</keyword>
<name>A0AAW1CF27_9HEMI</name>
<gene>
    <name evidence="3" type="ORF">O3M35_013130</name>
</gene>
<sequence>MSQELDQFPQNDERSPCDYMNARFSDVTSLNCSDTFTINSSLSYVTACSEDETANDNSFYSLNMSDTNVNIANQIDNNADNVKNNPAMSEFSAIEIKDSLITMHASEISPAQIYNSTEQNLSKNSTSENAIDQINNDIEDSLKNNFKSEYTIDQLENSTGYNLSNKSSDENVKLEEDLGSKSPSKRFAASNEQRHSRRRKLIIDENNNRFNSRDSSYNEDSANNQEEYINVETGRTLRKSKIPLPLHKIKGPEFPVTDEKENLNVKSNERKFSYDIMISEHQPKINRSYPTILEITSAVEPPTQTVEKEDSISTPALVKKDKTAPKKKPYTLKKPPSKVIEKNNSFLKVPRKAAKTSTRGGAAKDEGGNQGRWNRRRTSITKMSLKNSTAAISAVQDKEDAITPVAPILDTSHKLSTLEARYKIQLKRYNTQNKELSGITFQLESTKKTVQFLMDQIKALGGTIPAGDLASLDETVHPCSPIKFSSAVKETNDKETTTDLTSVNDANFPGNAFQLKEENKLLLSKLDLLQGENNSKDFWVSKYLQEMKFLEECSELTSVSCTEALQRQNELNDKLKMFEREFKELTALTKDGHHNRATVFRLKTELSEQKSKLEYERNSKNELEIKLNQELLSERAKLKAERSKRENLQSQLAIITNEKNALNQEKHLLNGQLRELSDRLMACERQENDRIASLQKMVNEKEELIKKMENNLTELTENKKVLENQIVEMDLGSKTTHSSIVEMSKQLLNKDEQLSEMKKMIDDSFNENTALIDLLHFISASNALDLNDIKIADIGNNPEVLNSIKERIKEALLHKPSSSITETLVREQLNR</sequence>
<proteinExistence type="predicted"/>
<feature type="region of interest" description="Disordered" evidence="2">
    <location>
        <begin position="159"/>
        <end position="199"/>
    </location>
</feature>
<feature type="coiled-coil region" evidence="1">
    <location>
        <begin position="628"/>
        <end position="725"/>
    </location>
</feature>
<feature type="compositionally biased region" description="Basic and acidic residues" evidence="2">
    <location>
        <begin position="167"/>
        <end position="179"/>
    </location>
</feature>
<evidence type="ECO:0000256" key="2">
    <source>
        <dbReference type="SAM" id="MobiDB-lite"/>
    </source>
</evidence>
<dbReference type="EMBL" id="JAPXFL010000067">
    <property type="protein sequence ID" value="KAK9496598.1"/>
    <property type="molecule type" value="Genomic_DNA"/>
</dbReference>
<dbReference type="AlphaFoldDB" id="A0AAW1CF27"/>
<comment type="caution">
    <text evidence="3">The sequence shown here is derived from an EMBL/GenBank/DDBJ whole genome shotgun (WGS) entry which is preliminary data.</text>
</comment>
<dbReference type="EMBL" id="JAPXFL010000067">
    <property type="protein sequence ID" value="KAK9496597.1"/>
    <property type="molecule type" value="Genomic_DNA"/>
</dbReference>
<accession>A0AAW1CF27</accession>
<feature type="region of interest" description="Disordered" evidence="2">
    <location>
        <begin position="350"/>
        <end position="377"/>
    </location>
</feature>
<feature type="region of interest" description="Disordered" evidence="2">
    <location>
        <begin position="302"/>
        <end position="336"/>
    </location>
</feature>
<keyword evidence="1" id="KW-0175">Coiled coil</keyword>